<feature type="region of interest" description="Disordered" evidence="14">
    <location>
        <begin position="1"/>
        <end position="29"/>
    </location>
</feature>
<evidence type="ECO:0000256" key="4">
    <source>
        <dbReference type="ARBA" id="ARBA00022741"/>
    </source>
</evidence>
<evidence type="ECO:0000313" key="18">
    <source>
        <dbReference type="EnsemblMetazoa" id="Aqu2.1.38399_001"/>
    </source>
</evidence>
<dbReference type="InterPro" id="IPR000629">
    <property type="entry name" value="RNA-helicase_DEAD-box_CS"/>
</dbReference>
<dbReference type="SUPFAM" id="SSF52540">
    <property type="entry name" value="P-loop containing nucleoside triphosphate hydrolases"/>
    <property type="match status" value="2"/>
</dbReference>
<dbReference type="GO" id="GO:0003724">
    <property type="term" value="F:RNA helicase activity"/>
    <property type="evidence" value="ECO:0007669"/>
    <property type="project" value="UniProtKB-EC"/>
</dbReference>
<dbReference type="GO" id="GO:0005524">
    <property type="term" value="F:ATP binding"/>
    <property type="evidence" value="ECO:0007669"/>
    <property type="project" value="UniProtKB-KW"/>
</dbReference>
<keyword evidence="7 12" id="KW-0067">ATP-binding</keyword>
<feature type="region of interest" description="Disordered" evidence="14">
    <location>
        <begin position="91"/>
        <end position="125"/>
    </location>
</feature>
<name>A0A1X7VF82_AMPQE</name>
<dbReference type="SMART" id="SM00490">
    <property type="entry name" value="HELICc"/>
    <property type="match status" value="1"/>
</dbReference>
<feature type="domain" description="Helicase C-terminal" evidence="16">
    <location>
        <begin position="361"/>
        <end position="541"/>
    </location>
</feature>
<evidence type="ECO:0000259" key="16">
    <source>
        <dbReference type="PROSITE" id="PS51194"/>
    </source>
</evidence>
<evidence type="ECO:0000256" key="8">
    <source>
        <dbReference type="ARBA" id="ARBA00023242"/>
    </source>
</evidence>
<dbReference type="OrthoDB" id="10259843at2759"/>
<dbReference type="Pfam" id="PF00270">
    <property type="entry name" value="DEAD"/>
    <property type="match status" value="1"/>
</dbReference>
<feature type="short sequence motif" description="Q motif" evidence="11">
    <location>
        <begin position="145"/>
        <end position="173"/>
    </location>
</feature>
<evidence type="ECO:0000256" key="11">
    <source>
        <dbReference type="PROSITE-ProRule" id="PRU00552"/>
    </source>
</evidence>
<dbReference type="EC" id="3.6.4.13" evidence="2"/>
<sequence length="697" mass="78536">MELLPTIEEDDETLVQPEESENEDESLKKVCPFSNDFKFNLEGGGGKDGGMFDWYIDDAIVMASKKNSIPVNSIDAKIYRAREMRKLKMERLKEEKGNDETSLADDDTSDSESEEEEDEIINTTTDKEERKKAFFSRAPVLSVNVAFTDMNLSRPLLKAVTLLGFTSPTSVQARTIPLALMGKDICACAATGTGKTAAFMLPILERLLYRPTRMRSTRVLILLPTRELAIQVHSVGKALAQNTKIDLCLAAGGLEGRSQEASLRKSPDIVIATPGRLVDHLHNTPSFSLQAIEILVLDEADRMLDEHFLDQMNEIIRLCPVSRQTLLFSATMTDEVEELARLSLHNPVRVFVDSNTDTADNLHQEFVRIRSNKEADREAIVSALCLRSFKDHCLVFVPTKKQAHRQRLILGLLGIKTSELHGSLTQLQRLEALKGFKEAEVDILIATDLAARGLDIENVRTVINYSMPPTVKQYIHRVGRTARAGKSGKSVTLVGEKGRKVLKEIVKGAKCPPKNRVIPAEVIEKYKSKISSLESEIRDILKQEEEEKQVRVAQMEVTKANNMIVHHDEIHSRPPRVWFQDNNNKGKGKKRKQFGDGSDKGGKKAKIEETEEEKAARREMEFQMREAKRANKHKKYPTLSEIGSGKKRGKGRSNPQPVINESLFARTQKKTLKKDKTRVVVKSKGNNFKSKKRYKRK</sequence>
<dbReference type="InterPro" id="IPR050079">
    <property type="entry name" value="DEAD_box_RNA_helicase"/>
</dbReference>
<feature type="region of interest" description="Disordered" evidence="14">
    <location>
        <begin position="573"/>
        <end position="697"/>
    </location>
</feature>
<dbReference type="PANTHER" id="PTHR47959:SF1">
    <property type="entry name" value="ATP-DEPENDENT RNA HELICASE DBPA"/>
    <property type="match status" value="1"/>
</dbReference>
<evidence type="ECO:0000256" key="5">
    <source>
        <dbReference type="ARBA" id="ARBA00022801"/>
    </source>
</evidence>
<dbReference type="FunFam" id="3.40.50.300:FF:000842">
    <property type="entry name" value="ATP-dependent RNA helicase DRS1"/>
    <property type="match status" value="1"/>
</dbReference>
<feature type="domain" description="Helicase ATP-binding" evidence="15">
    <location>
        <begin position="176"/>
        <end position="350"/>
    </location>
</feature>
<dbReference type="Proteomes" id="UP000007879">
    <property type="component" value="Unassembled WGS sequence"/>
</dbReference>
<dbReference type="Gene3D" id="3.40.50.300">
    <property type="entry name" value="P-loop containing nucleotide triphosphate hydrolases"/>
    <property type="match status" value="2"/>
</dbReference>
<keyword evidence="8" id="KW-0539">Nucleus</keyword>
<reference evidence="18" key="2">
    <citation type="submission" date="2017-05" db="UniProtKB">
        <authorList>
            <consortium name="EnsemblMetazoa"/>
        </authorList>
    </citation>
    <scope>IDENTIFICATION</scope>
</reference>
<dbReference type="Pfam" id="PF00271">
    <property type="entry name" value="Helicase_C"/>
    <property type="match status" value="1"/>
</dbReference>
<keyword evidence="4 12" id="KW-0547">Nucleotide-binding</keyword>
<dbReference type="PROSITE" id="PS51194">
    <property type="entry name" value="HELICASE_CTER"/>
    <property type="match status" value="1"/>
</dbReference>
<dbReference type="EnsemblMetazoa" id="Aqu2.1.38399_001">
    <property type="protein sequence ID" value="Aqu2.1.38399_001"/>
    <property type="gene ID" value="Aqu2.1.38399"/>
</dbReference>
<evidence type="ECO:0000256" key="1">
    <source>
        <dbReference type="ARBA" id="ARBA00004604"/>
    </source>
</evidence>
<dbReference type="InterPro" id="IPR014001">
    <property type="entry name" value="Helicase_ATP-bd"/>
</dbReference>
<dbReference type="GO" id="GO:0005730">
    <property type="term" value="C:nucleolus"/>
    <property type="evidence" value="ECO:0007669"/>
    <property type="project" value="UniProtKB-SubCell"/>
</dbReference>
<evidence type="ECO:0000256" key="2">
    <source>
        <dbReference type="ARBA" id="ARBA00012552"/>
    </source>
</evidence>
<comment type="similarity">
    <text evidence="9">Belongs to the DEAD box helicase family. DDX27/DRS1 subfamily.</text>
</comment>
<keyword evidence="5 12" id="KW-0378">Hydrolase</keyword>
<evidence type="ECO:0000256" key="7">
    <source>
        <dbReference type="ARBA" id="ARBA00022840"/>
    </source>
</evidence>
<dbReference type="AlphaFoldDB" id="A0A1X7VF82"/>
<feature type="domain" description="DEAD-box RNA helicase Q" evidence="17">
    <location>
        <begin position="145"/>
        <end position="173"/>
    </location>
</feature>
<dbReference type="SMART" id="SM00487">
    <property type="entry name" value="DEXDc"/>
    <property type="match status" value="1"/>
</dbReference>
<comment type="subcellular location">
    <subcellularLocation>
        <location evidence="1">Nucleus</location>
        <location evidence="1">Nucleolus</location>
    </subcellularLocation>
</comment>
<protein>
    <recommendedName>
        <fullName evidence="2">RNA helicase</fullName>
        <ecNumber evidence="2">3.6.4.13</ecNumber>
    </recommendedName>
</protein>
<keyword evidence="19" id="KW-1185">Reference proteome</keyword>
<evidence type="ECO:0000256" key="10">
    <source>
        <dbReference type="ARBA" id="ARBA00047984"/>
    </source>
</evidence>
<organism evidence="18">
    <name type="scientific">Amphimedon queenslandica</name>
    <name type="common">Sponge</name>
    <dbReference type="NCBI Taxonomy" id="400682"/>
    <lineage>
        <taxon>Eukaryota</taxon>
        <taxon>Metazoa</taxon>
        <taxon>Porifera</taxon>
        <taxon>Demospongiae</taxon>
        <taxon>Heteroscleromorpha</taxon>
        <taxon>Haplosclerida</taxon>
        <taxon>Niphatidae</taxon>
        <taxon>Amphimedon</taxon>
    </lineage>
</organism>
<comment type="catalytic activity">
    <reaction evidence="10">
        <text>ATP + H2O = ADP + phosphate + H(+)</text>
        <dbReference type="Rhea" id="RHEA:13065"/>
        <dbReference type="ChEBI" id="CHEBI:15377"/>
        <dbReference type="ChEBI" id="CHEBI:15378"/>
        <dbReference type="ChEBI" id="CHEBI:30616"/>
        <dbReference type="ChEBI" id="CHEBI:43474"/>
        <dbReference type="ChEBI" id="CHEBI:456216"/>
        <dbReference type="EC" id="3.6.4.13"/>
    </reaction>
</comment>
<evidence type="ECO:0000256" key="9">
    <source>
        <dbReference type="ARBA" id="ARBA00043999"/>
    </source>
</evidence>
<feature type="compositionally biased region" description="Acidic residues" evidence="14">
    <location>
        <begin position="102"/>
        <end position="120"/>
    </location>
</feature>
<dbReference type="PROSITE" id="PS51195">
    <property type="entry name" value="Q_MOTIF"/>
    <property type="match status" value="1"/>
</dbReference>
<evidence type="ECO:0000313" key="19">
    <source>
        <dbReference type="Proteomes" id="UP000007879"/>
    </source>
</evidence>
<evidence type="ECO:0000256" key="14">
    <source>
        <dbReference type="SAM" id="MobiDB-lite"/>
    </source>
</evidence>
<proteinExistence type="inferred from homology"/>
<keyword evidence="13" id="KW-0175">Coiled coil</keyword>
<dbReference type="KEGG" id="aqu:100641331"/>
<evidence type="ECO:0000259" key="15">
    <source>
        <dbReference type="PROSITE" id="PS51192"/>
    </source>
</evidence>
<feature type="coiled-coil region" evidence="13">
    <location>
        <begin position="523"/>
        <end position="563"/>
    </location>
</feature>
<dbReference type="EnsemblMetazoa" id="XM_011412210.2">
    <property type="protein sequence ID" value="XP_011410512.2"/>
    <property type="gene ID" value="LOC100641331"/>
</dbReference>
<feature type="compositionally biased region" description="Basic and acidic residues" evidence="14">
    <location>
        <begin position="593"/>
        <end position="629"/>
    </location>
</feature>
<dbReference type="GO" id="GO:0006364">
    <property type="term" value="P:rRNA processing"/>
    <property type="evidence" value="ECO:0007669"/>
    <property type="project" value="UniProtKB-ARBA"/>
</dbReference>
<dbReference type="GO" id="GO:0016787">
    <property type="term" value="F:hydrolase activity"/>
    <property type="evidence" value="ECO:0007669"/>
    <property type="project" value="UniProtKB-KW"/>
</dbReference>
<feature type="compositionally biased region" description="Acidic residues" evidence="14">
    <location>
        <begin position="7"/>
        <end position="24"/>
    </location>
</feature>
<dbReference type="STRING" id="400682.A0A1X7VF82"/>
<evidence type="ECO:0000256" key="12">
    <source>
        <dbReference type="RuleBase" id="RU000492"/>
    </source>
</evidence>
<dbReference type="InterPro" id="IPR027417">
    <property type="entry name" value="P-loop_NTPase"/>
</dbReference>
<keyword evidence="3" id="KW-0690">Ribosome biogenesis</keyword>
<dbReference type="PROSITE" id="PS51192">
    <property type="entry name" value="HELICASE_ATP_BIND_1"/>
    <property type="match status" value="1"/>
</dbReference>
<dbReference type="CDD" id="cd18787">
    <property type="entry name" value="SF2_C_DEAD"/>
    <property type="match status" value="1"/>
</dbReference>
<dbReference type="GO" id="GO:0005829">
    <property type="term" value="C:cytosol"/>
    <property type="evidence" value="ECO:0007669"/>
    <property type="project" value="TreeGrafter"/>
</dbReference>
<gene>
    <name evidence="18" type="primary">100641331</name>
</gene>
<dbReference type="PROSITE" id="PS00039">
    <property type="entry name" value="DEAD_ATP_HELICASE"/>
    <property type="match status" value="1"/>
</dbReference>
<evidence type="ECO:0000259" key="17">
    <source>
        <dbReference type="PROSITE" id="PS51195"/>
    </source>
</evidence>
<dbReference type="InterPro" id="IPR001650">
    <property type="entry name" value="Helicase_C-like"/>
</dbReference>
<dbReference type="eggNOG" id="KOG0338">
    <property type="taxonomic scope" value="Eukaryota"/>
</dbReference>
<reference evidence="19" key="1">
    <citation type="journal article" date="2010" name="Nature">
        <title>The Amphimedon queenslandica genome and the evolution of animal complexity.</title>
        <authorList>
            <person name="Srivastava M."/>
            <person name="Simakov O."/>
            <person name="Chapman J."/>
            <person name="Fahey B."/>
            <person name="Gauthier M.E."/>
            <person name="Mitros T."/>
            <person name="Richards G.S."/>
            <person name="Conaco C."/>
            <person name="Dacre M."/>
            <person name="Hellsten U."/>
            <person name="Larroux C."/>
            <person name="Putnam N.H."/>
            <person name="Stanke M."/>
            <person name="Adamska M."/>
            <person name="Darling A."/>
            <person name="Degnan S.M."/>
            <person name="Oakley T.H."/>
            <person name="Plachetzki D.C."/>
            <person name="Zhai Y."/>
            <person name="Adamski M."/>
            <person name="Calcino A."/>
            <person name="Cummins S.F."/>
            <person name="Goodstein D.M."/>
            <person name="Harris C."/>
            <person name="Jackson D.J."/>
            <person name="Leys S.P."/>
            <person name="Shu S."/>
            <person name="Woodcroft B.J."/>
            <person name="Vervoort M."/>
            <person name="Kosik K.S."/>
            <person name="Manning G."/>
            <person name="Degnan B.M."/>
            <person name="Rokhsar D.S."/>
        </authorList>
    </citation>
    <scope>NUCLEOTIDE SEQUENCE [LARGE SCALE GENOMIC DNA]</scope>
</reference>
<evidence type="ECO:0000256" key="13">
    <source>
        <dbReference type="SAM" id="Coils"/>
    </source>
</evidence>
<evidence type="ECO:0000256" key="3">
    <source>
        <dbReference type="ARBA" id="ARBA00022517"/>
    </source>
</evidence>
<dbReference type="PANTHER" id="PTHR47959">
    <property type="entry name" value="ATP-DEPENDENT RNA HELICASE RHLE-RELATED"/>
    <property type="match status" value="1"/>
</dbReference>
<dbReference type="GO" id="GO:0003676">
    <property type="term" value="F:nucleic acid binding"/>
    <property type="evidence" value="ECO:0007669"/>
    <property type="project" value="InterPro"/>
</dbReference>
<evidence type="ECO:0000256" key="6">
    <source>
        <dbReference type="ARBA" id="ARBA00022806"/>
    </source>
</evidence>
<accession>A0A1X7VF82</accession>
<keyword evidence="6 12" id="KW-0347">Helicase</keyword>
<dbReference type="CDD" id="cd17947">
    <property type="entry name" value="DEADc_DDX27"/>
    <property type="match status" value="1"/>
</dbReference>
<dbReference type="InterPro" id="IPR014014">
    <property type="entry name" value="RNA_helicase_DEAD_Q_motif"/>
</dbReference>
<dbReference type="InParanoid" id="A0A1X7VF82"/>
<feature type="compositionally biased region" description="Basic residues" evidence="14">
    <location>
        <begin position="667"/>
        <end position="681"/>
    </location>
</feature>
<dbReference type="InterPro" id="IPR011545">
    <property type="entry name" value="DEAD/DEAH_box_helicase_dom"/>
</dbReference>